<proteinExistence type="predicted"/>
<dbReference type="Gene3D" id="3.40.50.300">
    <property type="entry name" value="P-loop containing nucleotide triphosphate hydrolases"/>
    <property type="match status" value="1"/>
</dbReference>
<dbReference type="Proteomes" id="UP001487740">
    <property type="component" value="Unassembled WGS sequence"/>
</dbReference>
<reference evidence="2 3" key="1">
    <citation type="submission" date="2023-03" db="EMBL/GenBank/DDBJ databases">
        <title>High-quality genome of Scylla paramamosain provides insights in environmental adaptation.</title>
        <authorList>
            <person name="Zhang L."/>
        </authorList>
    </citation>
    <scope>NUCLEOTIDE SEQUENCE [LARGE SCALE GENOMIC DNA]</scope>
    <source>
        <strain evidence="2">LZ_2023a</strain>
        <tissue evidence="2">Muscle</tissue>
    </source>
</reference>
<dbReference type="PROSITE" id="PS50837">
    <property type="entry name" value="NACHT"/>
    <property type="match status" value="1"/>
</dbReference>
<dbReference type="EMBL" id="JARAKH010000002">
    <property type="protein sequence ID" value="KAK8406066.1"/>
    <property type="molecule type" value="Genomic_DNA"/>
</dbReference>
<comment type="caution">
    <text evidence="2">The sequence shown here is derived from an EMBL/GenBank/DDBJ whole genome shotgun (WGS) entry which is preliminary data.</text>
</comment>
<dbReference type="InterPro" id="IPR007111">
    <property type="entry name" value="NACHT_NTPase"/>
</dbReference>
<feature type="domain" description="NACHT" evidence="1">
    <location>
        <begin position="167"/>
        <end position="287"/>
    </location>
</feature>
<evidence type="ECO:0000313" key="3">
    <source>
        <dbReference type="Proteomes" id="UP001487740"/>
    </source>
</evidence>
<dbReference type="InterPro" id="IPR027417">
    <property type="entry name" value="P-loop_NTPase"/>
</dbReference>
<dbReference type="Pfam" id="PF05729">
    <property type="entry name" value="NACHT"/>
    <property type="match status" value="1"/>
</dbReference>
<accession>A0AAW0V1K6</accession>
<protein>
    <recommendedName>
        <fullName evidence="1">NACHT domain-containing protein</fullName>
    </recommendedName>
</protein>
<dbReference type="PANTHER" id="PTHR46312:SF2">
    <property type="entry name" value="NUCLEOTIDE-BINDING OLIGOMERIZATION DOMAIN-CONTAINING PROTEIN 2-LIKE"/>
    <property type="match status" value="1"/>
</dbReference>
<evidence type="ECO:0000313" key="2">
    <source>
        <dbReference type="EMBL" id="KAK8406066.1"/>
    </source>
</evidence>
<organism evidence="2 3">
    <name type="scientific">Scylla paramamosain</name>
    <name type="common">Mud crab</name>
    <dbReference type="NCBI Taxonomy" id="85552"/>
    <lineage>
        <taxon>Eukaryota</taxon>
        <taxon>Metazoa</taxon>
        <taxon>Ecdysozoa</taxon>
        <taxon>Arthropoda</taxon>
        <taxon>Crustacea</taxon>
        <taxon>Multicrustacea</taxon>
        <taxon>Malacostraca</taxon>
        <taxon>Eumalacostraca</taxon>
        <taxon>Eucarida</taxon>
        <taxon>Decapoda</taxon>
        <taxon>Pleocyemata</taxon>
        <taxon>Brachyura</taxon>
        <taxon>Eubrachyura</taxon>
        <taxon>Portunoidea</taxon>
        <taxon>Portunidae</taxon>
        <taxon>Portuninae</taxon>
        <taxon>Scylla</taxon>
    </lineage>
</organism>
<dbReference type="PANTHER" id="PTHR46312">
    <property type="entry name" value="NACHT DOMAIN-CONTAINING PROTEIN"/>
    <property type="match status" value="1"/>
</dbReference>
<gene>
    <name evidence="2" type="ORF">O3P69_007052</name>
</gene>
<evidence type="ECO:0000259" key="1">
    <source>
        <dbReference type="PROSITE" id="PS50837"/>
    </source>
</evidence>
<keyword evidence="3" id="KW-1185">Reference proteome</keyword>
<name>A0AAW0V1K6_SCYPA</name>
<dbReference type="AlphaFoldDB" id="A0AAW0V1K6"/>
<sequence>MDITLLYHLLQRACSLPSADDPAWTDPTGSDPHSLEHTLYLIKEERNKLSHEGHTQEAQQMSDHQLDLKLNDLRLLCTKLLVEAARRCGRLDKEIVELNDKMEARLQEIRGVTSDKFVMMAKEEMLKTAQTKMVDEWYQQPLLQSCGKPVTLDDVLQWRTSDGAAPAFILVTGEAGIGKSSLCRHVQECWLRPPGDGRDPLQCYQLVLHVRCRDVNISDAVRLLQEELLPDTAWWCSSDTLSKFLQTISTLWIFDGLEEATEEAARLINSLFGKRQQNNTVLVTAMPEYGGDFLRQHSTHMPHLSVSLCGADPLETIRSITQSKECDGDIKRHAKSLMEDFEELDPHVQQELRNPLKLRLTLQGWEGMRTSNYFSQEFGLDRLYQKISDTQIKSLSESLSKGPMTEAEATQEGNTVYTFCHDTQVHFLAARYVDSVMKESSDLHSHTLKLFNISTLQENHSRHPQLGRFLPVLLILVSLISGSASEAVLKMERQWLVEGAALCCVVPRQTTDEGCTTNAGRSPGSSFVECDPSRLGKLWG</sequence>